<dbReference type="EMBL" id="DVHB01000127">
    <property type="protein sequence ID" value="HIR40139.1"/>
    <property type="molecule type" value="Genomic_DNA"/>
</dbReference>
<sequence>MKVYELEEKEEGVLAVSGEERPKAKRGTVKKVLAACAAALGVVFEAVMGIPVYMVIAVVALFALPAALISRSKRRAEERVR</sequence>
<comment type="caution">
    <text evidence="2">The sequence shown here is derived from an EMBL/GenBank/DDBJ whole genome shotgun (WGS) entry which is preliminary data.</text>
</comment>
<keyword evidence="1" id="KW-0812">Transmembrane</keyword>
<feature type="transmembrane region" description="Helical" evidence="1">
    <location>
        <begin position="50"/>
        <end position="69"/>
    </location>
</feature>
<reference evidence="2" key="1">
    <citation type="submission" date="2020-10" db="EMBL/GenBank/DDBJ databases">
        <authorList>
            <person name="Gilroy R."/>
        </authorList>
    </citation>
    <scope>NUCLEOTIDE SEQUENCE</scope>
    <source>
        <strain evidence="2">ChiW25-3613</strain>
    </source>
</reference>
<dbReference type="Proteomes" id="UP000824179">
    <property type="component" value="Unassembled WGS sequence"/>
</dbReference>
<evidence type="ECO:0000313" key="2">
    <source>
        <dbReference type="EMBL" id="HIR40139.1"/>
    </source>
</evidence>
<name>A0A9D1DC97_9FIRM</name>
<keyword evidence="1" id="KW-0472">Membrane</keyword>
<dbReference type="AlphaFoldDB" id="A0A9D1DC97"/>
<protein>
    <submittedName>
        <fullName evidence="2">Uncharacterized protein</fullName>
    </submittedName>
</protein>
<proteinExistence type="predicted"/>
<reference evidence="2" key="2">
    <citation type="journal article" date="2021" name="PeerJ">
        <title>Extensive microbial diversity within the chicken gut microbiome revealed by metagenomics and culture.</title>
        <authorList>
            <person name="Gilroy R."/>
            <person name="Ravi A."/>
            <person name="Getino M."/>
            <person name="Pursley I."/>
            <person name="Horton D.L."/>
            <person name="Alikhan N.F."/>
            <person name="Baker D."/>
            <person name="Gharbi K."/>
            <person name="Hall N."/>
            <person name="Watson M."/>
            <person name="Adriaenssens E.M."/>
            <person name="Foster-Nyarko E."/>
            <person name="Jarju S."/>
            <person name="Secka A."/>
            <person name="Antonio M."/>
            <person name="Oren A."/>
            <person name="Chaudhuri R.R."/>
            <person name="La Ragione R."/>
            <person name="Hildebrand F."/>
            <person name="Pallen M.J."/>
        </authorList>
    </citation>
    <scope>NUCLEOTIDE SEQUENCE</scope>
    <source>
        <strain evidence="2">ChiW25-3613</strain>
    </source>
</reference>
<keyword evidence="1" id="KW-1133">Transmembrane helix</keyword>
<organism evidence="2 3">
    <name type="scientific">Candidatus Coproplasma stercoripullorum</name>
    <dbReference type="NCBI Taxonomy" id="2840751"/>
    <lineage>
        <taxon>Bacteria</taxon>
        <taxon>Bacillati</taxon>
        <taxon>Bacillota</taxon>
        <taxon>Clostridia</taxon>
        <taxon>Eubacteriales</taxon>
        <taxon>Candidatus Coproplasma</taxon>
    </lineage>
</organism>
<accession>A0A9D1DC97</accession>
<gene>
    <name evidence="2" type="ORF">IAB90_07150</name>
</gene>
<evidence type="ECO:0000256" key="1">
    <source>
        <dbReference type="SAM" id="Phobius"/>
    </source>
</evidence>
<evidence type="ECO:0000313" key="3">
    <source>
        <dbReference type="Proteomes" id="UP000824179"/>
    </source>
</evidence>